<gene>
    <name evidence="2" type="ORF">LPLAT_LOCUS1082</name>
</gene>
<dbReference type="EMBL" id="OZ034824">
    <property type="protein sequence ID" value="CAL1674407.1"/>
    <property type="molecule type" value="Genomic_DNA"/>
</dbReference>
<evidence type="ECO:0000313" key="3">
    <source>
        <dbReference type="Proteomes" id="UP001497644"/>
    </source>
</evidence>
<name>A0AAV2N3L1_9HYME</name>
<proteinExistence type="predicted"/>
<evidence type="ECO:0000256" key="1">
    <source>
        <dbReference type="SAM" id="MobiDB-lite"/>
    </source>
</evidence>
<feature type="region of interest" description="Disordered" evidence="1">
    <location>
        <begin position="86"/>
        <end position="113"/>
    </location>
</feature>
<protein>
    <submittedName>
        <fullName evidence="2">Uncharacterized protein</fullName>
    </submittedName>
</protein>
<dbReference type="Proteomes" id="UP001497644">
    <property type="component" value="Chromosome 1"/>
</dbReference>
<reference evidence="2 3" key="1">
    <citation type="submission" date="2024-04" db="EMBL/GenBank/DDBJ databases">
        <authorList>
            <consortium name="Molecular Ecology Group"/>
        </authorList>
    </citation>
    <scope>NUCLEOTIDE SEQUENCE [LARGE SCALE GENOMIC DNA]</scope>
</reference>
<organism evidence="2 3">
    <name type="scientific">Lasius platythorax</name>
    <dbReference type="NCBI Taxonomy" id="488582"/>
    <lineage>
        <taxon>Eukaryota</taxon>
        <taxon>Metazoa</taxon>
        <taxon>Ecdysozoa</taxon>
        <taxon>Arthropoda</taxon>
        <taxon>Hexapoda</taxon>
        <taxon>Insecta</taxon>
        <taxon>Pterygota</taxon>
        <taxon>Neoptera</taxon>
        <taxon>Endopterygota</taxon>
        <taxon>Hymenoptera</taxon>
        <taxon>Apocrita</taxon>
        <taxon>Aculeata</taxon>
        <taxon>Formicoidea</taxon>
        <taxon>Formicidae</taxon>
        <taxon>Formicinae</taxon>
        <taxon>Lasius</taxon>
        <taxon>Lasius</taxon>
    </lineage>
</organism>
<keyword evidence="3" id="KW-1185">Reference proteome</keyword>
<evidence type="ECO:0000313" key="2">
    <source>
        <dbReference type="EMBL" id="CAL1674407.1"/>
    </source>
</evidence>
<dbReference type="AlphaFoldDB" id="A0AAV2N3L1"/>
<accession>A0AAV2N3L1</accession>
<sequence length="113" mass="13203">MLTRCISRKRLKISSGRGTRCNPRPYKYDMAAAASCRNIEARLTPAVPKAVSKRKGCTRMRLPQSRRISRNARLNESRLRCRLRERKMTEKDEVDRMEQRRGCAERAYSRTTA</sequence>